<comment type="caution">
    <text evidence="7">The sequence shown here is derived from an EMBL/GenBank/DDBJ whole genome shotgun (WGS) entry which is preliminary data.</text>
</comment>
<organism evidence="7 8">
    <name type="scientific">Batrachochytrium salamandrivorans</name>
    <dbReference type="NCBI Taxonomy" id="1357716"/>
    <lineage>
        <taxon>Eukaryota</taxon>
        <taxon>Fungi</taxon>
        <taxon>Fungi incertae sedis</taxon>
        <taxon>Chytridiomycota</taxon>
        <taxon>Chytridiomycota incertae sedis</taxon>
        <taxon>Chytridiomycetes</taxon>
        <taxon>Rhizophydiales</taxon>
        <taxon>Rhizophydiales incertae sedis</taxon>
        <taxon>Batrachochytrium</taxon>
    </lineage>
</organism>
<dbReference type="Pfam" id="PF04674">
    <property type="entry name" value="Phi_1"/>
    <property type="match status" value="1"/>
</dbReference>
<evidence type="ECO:0008006" key="9">
    <source>
        <dbReference type="Google" id="ProtNLM"/>
    </source>
</evidence>
<evidence type="ECO:0000256" key="2">
    <source>
        <dbReference type="ARBA" id="ARBA00022525"/>
    </source>
</evidence>
<evidence type="ECO:0000256" key="3">
    <source>
        <dbReference type="ARBA" id="ARBA00022729"/>
    </source>
</evidence>
<dbReference type="Proteomes" id="UP001648503">
    <property type="component" value="Unassembled WGS sequence"/>
</dbReference>
<keyword evidence="8" id="KW-1185">Reference proteome</keyword>
<evidence type="ECO:0000313" key="7">
    <source>
        <dbReference type="EMBL" id="KAH6599249.1"/>
    </source>
</evidence>
<comment type="similarity">
    <text evidence="4">Belongs to the EXORDIUM family.</text>
</comment>
<sequence>MIASVFAISAFLAVSVAANSFIVPRRSHAAAQMVASTNDIGYTLGAPVITNPVTVYYIYYGSWSASQKAIVEDFSRGVGASNWWNIEKNYYYQASASSPKVYVDGKVMLGATVTDNYTLGKALSGNDLPNLVQKHISSGALPENADAVYFVLTAKDVTEDIRTDIGPGSFCKDYCGYHVSTTLTSGTRVFYAMAGNPPASCLSGCAPPNNQNSSPNGDVGVDAMLSVLAHELAEAVSDPQSDGTRAWQDASGAENGDKCAYTYGSTSTDSNGASYNVRWSGRNYMIQQNWEPVSQSCSVGIAGSTPPPKKTTTTSTRRKTTTTTTTTTRRRTTTTTRRPKPTDSCDPTNICCIYLGYDC</sequence>
<reference evidence="7 8" key="1">
    <citation type="submission" date="2021-02" db="EMBL/GenBank/DDBJ databases">
        <title>Variation within the Batrachochytrium salamandrivorans European outbreak.</title>
        <authorList>
            <person name="Kelly M."/>
            <person name="Pasmans F."/>
            <person name="Shea T.P."/>
            <person name="Munoz J.F."/>
            <person name="Carranza S."/>
            <person name="Cuomo C.A."/>
            <person name="Martel A."/>
        </authorList>
    </citation>
    <scope>NUCLEOTIDE SEQUENCE [LARGE SCALE GENOMIC DNA]</scope>
    <source>
        <strain evidence="7 8">AMFP18/2</strain>
    </source>
</reference>
<feature type="region of interest" description="Disordered" evidence="5">
    <location>
        <begin position="302"/>
        <end position="343"/>
    </location>
</feature>
<evidence type="ECO:0000256" key="5">
    <source>
        <dbReference type="SAM" id="MobiDB-lite"/>
    </source>
</evidence>
<feature type="compositionally biased region" description="Low complexity" evidence="5">
    <location>
        <begin position="310"/>
        <end position="327"/>
    </location>
</feature>
<evidence type="ECO:0000256" key="6">
    <source>
        <dbReference type="SAM" id="SignalP"/>
    </source>
</evidence>
<accession>A0ABQ8FJA2</accession>
<feature type="chain" id="PRO_5045749689" description="Phosphate-induced protein 1 conserved region-domain-containing protein" evidence="6">
    <location>
        <begin position="19"/>
        <end position="359"/>
    </location>
</feature>
<keyword evidence="2" id="KW-0964">Secreted</keyword>
<gene>
    <name evidence="7" type="ORF">BASA50_003135</name>
</gene>
<keyword evidence="3 6" id="KW-0732">Signal</keyword>
<evidence type="ECO:0000256" key="1">
    <source>
        <dbReference type="ARBA" id="ARBA00004613"/>
    </source>
</evidence>
<protein>
    <recommendedName>
        <fullName evidence="9">Phosphate-induced protein 1 conserved region-domain-containing protein</fullName>
    </recommendedName>
</protein>
<evidence type="ECO:0000256" key="4">
    <source>
        <dbReference type="ARBA" id="ARBA00023591"/>
    </source>
</evidence>
<evidence type="ECO:0000313" key="8">
    <source>
        <dbReference type="Proteomes" id="UP001648503"/>
    </source>
</evidence>
<comment type="subcellular location">
    <subcellularLocation>
        <location evidence="1">Secreted</location>
    </subcellularLocation>
</comment>
<dbReference type="InterPro" id="IPR006766">
    <property type="entry name" value="EXORDIUM-like"/>
</dbReference>
<dbReference type="EMBL" id="JAFCIX010000073">
    <property type="protein sequence ID" value="KAH6599249.1"/>
    <property type="molecule type" value="Genomic_DNA"/>
</dbReference>
<proteinExistence type="inferred from homology"/>
<feature type="signal peptide" evidence="6">
    <location>
        <begin position="1"/>
        <end position="18"/>
    </location>
</feature>
<dbReference type="PANTHER" id="PTHR31279">
    <property type="entry name" value="PROTEIN EXORDIUM-LIKE 5"/>
    <property type="match status" value="1"/>
</dbReference>
<dbReference type="PANTHER" id="PTHR31279:SF58">
    <property type="entry name" value="PROTEIN EXORDIUM-LIKE 2"/>
    <property type="match status" value="1"/>
</dbReference>
<name>A0ABQ8FJA2_9FUNG</name>